<feature type="compositionally biased region" description="Basic and acidic residues" evidence="1">
    <location>
        <begin position="11"/>
        <end position="22"/>
    </location>
</feature>
<evidence type="ECO:0000313" key="2">
    <source>
        <dbReference type="EMBL" id="GDY58676.1"/>
    </source>
</evidence>
<dbReference type="Proteomes" id="UP000301309">
    <property type="component" value="Unassembled WGS sequence"/>
</dbReference>
<name>A0A4D4LHC8_STRVO</name>
<organism evidence="2 3">
    <name type="scientific">Streptomyces violaceusniger</name>
    <dbReference type="NCBI Taxonomy" id="68280"/>
    <lineage>
        <taxon>Bacteria</taxon>
        <taxon>Bacillati</taxon>
        <taxon>Actinomycetota</taxon>
        <taxon>Actinomycetes</taxon>
        <taxon>Kitasatosporales</taxon>
        <taxon>Streptomycetaceae</taxon>
        <taxon>Streptomyces</taxon>
        <taxon>Streptomyces violaceusniger group</taxon>
    </lineage>
</organism>
<reference evidence="2 3" key="1">
    <citation type="journal article" date="2020" name="Int. J. Syst. Evol. Microbiol.">
        <title>Reclassification of Streptomyces castelarensis and Streptomyces sporoclivatus as later heterotypic synonyms of Streptomyces antimycoticus.</title>
        <authorList>
            <person name="Komaki H."/>
            <person name="Tamura T."/>
        </authorList>
    </citation>
    <scope>NUCLEOTIDE SEQUENCE [LARGE SCALE GENOMIC DNA]</scope>
    <source>
        <strain evidence="2 3">NBRC 13459</strain>
    </source>
</reference>
<comment type="caution">
    <text evidence="2">The sequence shown here is derived from an EMBL/GenBank/DDBJ whole genome shotgun (WGS) entry which is preliminary data.</text>
</comment>
<keyword evidence="3" id="KW-1185">Reference proteome</keyword>
<dbReference type="AlphaFoldDB" id="A0A4D4LHC8"/>
<proteinExistence type="predicted"/>
<feature type="region of interest" description="Disordered" evidence="1">
    <location>
        <begin position="52"/>
        <end position="75"/>
    </location>
</feature>
<gene>
    <name evidence="2" type="ORF">SVIO_092990</name>
</gene>
<feature type="compositionally biased region" description="Basic residues" evidence="1">
    <location>
        <begin position="335"/>
        <end position="348"/>
    </location>
</feature>
<feature type="compositionally biased region" description="Low complexity" evidence="1">
    <location>
        <begin position="248"/>
        <end position="259"/>
    </location>
</feature>
<evidence type="ECO:0000313" key="3">
    <source>
        <dbReference type="Proteomes" id="UP000301309"/>
    </source>
</evidence>
<feature type="region of interest" description="Disordered" evidence="1">
    <location>
        <begin position="195"/>
        <end position="381"/>
    </location>
</feature>
<dbReference type="OrthoDB" id="5114877at2"/>
<feature type="compositionally biased region" description="Low complexity" evidence="1">
    <location>
        <begin position="303"/>
        <end position="317"/>
    </location>
</feature>
<feature type="compositionally biased region" description="Pro residues" evidence="1">
    <location>
        <begin position="206"/>
        <end position="219"/>
    </location>
</feature>
<feature type="region of interest" description="Disordered" evidence="1">
    <location>
        <begin position="1"/>
        <end position="28"/>
    </location>
</feature>
<evidence type="ECO:0008006" key="4">
    <source>
        <dbReference type="Google" id="ProtNLM"/>
    </source>
</evidence>
<evidence type="ECO:0000256" key="1">
    <source>
        <dbReference type="SAM" id="MobiDB-lite"/>
    </source>
</evidence>
<feature type="compositionally biased region" description="Low complexity" evidence="1">
    <location>
        <begin position="369"/>
        <end position="381"/>
    </location>
</feature>
<sequence>MYDAADAADADAPHPARTADRAPRRHGPRAVAVATAVGALLAIAGCGGGDGKADAKAETGRNASRPSASATPTPKAARVEQLASAAGCKPDFTTKVDDYRQAVCKNSKGKFLFLDFVTAKNQSDWLETAQMYGGVYLVGNRWVLSSSPRKNMEEFREKFGGTIEEGTSYGGASRTPSDHLPIRSAPVRLTRCPANHAAEPHSDASPPRPFPLPGAPPLDPDVWAQPHHAAEPHVNATGRDGAPGRGPGRSPRSLGRSPGIWGAPPGRSLRQSPRGLGRAPGRSLGQSPRGWGEAPRRLRRPPGRTLRQSPPASEAGPGPEPEAEPPTSQAAPGRTLRRTPGRSLRRSPRGLGRIPGPGSGAEPPGVWGGAPASGARPRAGP</sequence>
<dbReference type="EMBL" id="BJHW01000002">
    <property type="protein sequence ID" value="GDY58676.1"/>
    <property type="molecule type" value="Genomic_DNA"/>
</dbReference>
<accession>A0A4D4LHC8</accession>
<feature type="compositionally biased region" description="Low complexity" evidence="1">
    <location>
        <begin position="63"/>
        <end position="75"/>
    </location>
</feature>
<protein>
    <recommendedName>
        <fullName evidence="4">Lipoprotein</fullName>
    </recommendedName>
</protein>